<dbReference type="EMBL" id="HBJA01147444">
    <property type="protein sequence ID" value="CAE0839298.1"/>
    <property type="molecule type" value="Transcribed_RNA"/>
</dbReference>
<feature type="region of interest" description="Disordered" evidence="1">
    <location>
        <begin position="1"/>
        <end position="22"/>
    </location>
</feature>
<gene>
    <name evidence="2" type="ORF">EGYM00163_LOCUS50670</name>
</gene>
<evidence type="ECO:0000313" key="2">
    <source>
        <dbReference type="EMBL" id="CAE0839298.1"/>
    </source>
</evidence>
<proteinExistence type="predicted"/>
<sequence length="114" mass="12137">MGIFANVDAMSPEPSQESFAGGSCRSTALSMHGISVCPSSSLTLAVLAQGGVGRRPDEAQHVRTPGRVGFSVYDAQKKNLKMDKNHHLWGSYPAETISLQNLLELRGPKQAAAN</sequence>
<name>A0A7S4GK05_9EUGL</name>
<accession>A0A7S4GK05</accession>
<evidence type="ECO:0000256" key="1">
    <source>
        <dbReference type="SAM" id="MobiDB-lite"/>
    </source>
</evidence>
<feature type="compositionally biased region" description="Polar residues" evidence="1">
    <location>
        <begin position="13"/>
        <end position="22"/>
    </location>
</feature>
<dbReference type="AlphaFoldDB" id="A0A7S4GK05"/>
<protein>
    <submittedName>
        <fullName evidence="2">Uncharacterized protein</fullName>
    </submittedName>
</protein>
<reference evidence="2" key="1">
    <citation type="submission" date="2021-01" db="EMBL/GenBank/DDBJ databases">
        <authorList>
            <person name="Corre E."/>
            <person name="Pelletier E."/>
            <person name="Niang G."/>
            <person name="Scheremetjew M."/>
            <person name="Finn R."/>
            <person name="Kale V."/>
            <person name="Holt S."/>
            <person name="Cochrane G."/>
            <person name="Meng A."/>
            <person name="Brown T."/>
            <person name="Cohen L."/>
        </authorList>
    </citation>
    <scope>NUCLEOTIDE SEQUENCE</scope>
    <source>
        <strain evidence="2">CCMP1594</strain>
    </source>
</reference>
<organism evidence="2">
    <name type="scientific">Eutreptiella gymnastica</name>
    <dbReference type="NCBI Taxonomy" id="73025"/>
    <lineage>
        <taxon>Eukaryota</taxon>
        <taxon>Discoba</taxon>
        <taxon>Euglenozoa</taxon>
        <taxon>Euglenida</taxon>
        <taxon>Spirocuta</taxon>
        <taxon>Euglenophyceae</taxon>
        <taxon>Eutreptiales</taxon>
        <taxon>Eutreptiaceae</taxon>
        <taxon>Eutreptiella</taxon>
    </lineage>
</organism>